<dbReference type="STRING" id="100225.SAMN05421595_0873"/>
<dbReference type="RefSeq" id="WP_006503111.1">
    <property type="nucleotide sequence ID" value="NZ_BAGZ01000008.1"/>
</dbReference>
<dbReference type="eggNOG" id="ENOG50332RH">
    <property type="taxonomic scope" value="Bacteria"/>
</dbReference>
<reference evidence="2 3" key="1">
    <citation type="submission" date="2012-08" db="EMBL/GenBank/DDBJ databases">
        <title>Whole genome shotgun sequence of Austwickia chelonae NBRC 105200.</title>
        <authorList>
            <person name="Yoshida I."/>
            <person name="Hosoyama A."/>
            <person name="Tsuchikane K."/>
            <person name="Katsumata H."/>
            <person name="Ando Y."/>
            <person name="Ohji S."/>
            <person name="Hamada M."/>
            <person name="Tamura T."/>
            <person name="Yamazoe A."/>
            <person name="Yamazaki S."/>
            <person name="Fujita N."/>
        </authorList>
    </citation>
    <scope>NUCLEOTIDE SEQUENCE [LARGE SCALE GENOMIC DNA]</scope>
    <source>
        <strain evidence="2 3">NBRC 105200</strain>
    </source>
</reference>
<sequence>MTTAAPASLHIRPLSDIAPPPITDATWVPLSVTRAAVGTVQDELPLEEPVRRPRNRPSATTDRLFERRPTSTADLPDAPQFVARMAVALTEISAGARPAAQVMRHCSPKVFESLLRRQAHQVGRSPARRAVVVRRVRVCDVRDGIVEATVVLADKYRVRPLALRMEGLDGRWIITALEMG</sequence>
<dbReference type="EMBL" id="BAGZ01000008">
    <property type="protein sequence ID" value="GAB78356.1"/>
    <property type="molecule type" value="Genomic_DNA"/>
</dbReference>
<evidence type="ECO:0000313" key="2">
    <source>
        <dbReference type="EMBL" id="GAB78356.1"/>
    </source>
</evidence>
<dbReference type="InterPro" id="IPR045596">
    <property type="entry name" value="DUF6459"/>
</dbReference>
<name>K6UMS1_9MICO</name>
<protein>
    <submittedName>
        <fullName evidence="2">Uncharacterized protein</fullName>
    </submittedName>
</protein>
<keyword evidence="3" id="KW-1185">Reference proteome</keyword>
<feature type="region of interest" description="Disordered" evidence="1">
    <location>
        <begin position="43"/>
        <end position="76"/>
    </location>
</feature>
<dbReference type="Pfam" id="PF20060">
    <property type="entry name" value="DUF6459"/>
    <property type="match status" value="1"/>
</dbReference>
<dbReference type="OrthoDB" id="3266345at2"/>
<dbReference type="Proteomes" id="UP000008495">
    <property type="component" value="Unassembled WGS sequence"/>
</dbReference>
<gene>
    <name evidence="2" type="ORF">AUCHE_08_06030</name>
</gene>
<dbReference type="AlphaFoldDB" id="K6UMS1"/>
<accession>K6UMS1</accession>
<organism evidence="2 3">
    <name type="scientific">Austwickia chelonae NBRC 105200</name>
    <dbReference type="NCBI Taxonomy" id="1184607"/>
    <lineage>
        <taxon>Bacteria</taxon>
        <taxon>Bacillati</taxon>
        <taxon>Actinomycetota</taxon>
        <taxon>Actinomycetes</taxon>
        <taxon>Micrococcales</taxon>
        <taxon>Dermatophilaceae</taxon>
        <taxon>Austwickia</taxon>
    </lineage>
</organism>
<evidence type="ECO:0000256" key="1">
    <source>
        <dbReference type="SAM" id="MobiDB-lite"/>
    </source>
</evidence>
<evidence type="ECO:0000313" key="3">
    <source>
        <dbReference type="Proteomes" id="UP000008495"/>
    </source>
</evidence>
<proteinExistence type="predicted"/>
<comment type="caution">
    <text evidence="2">The sequence shown here is derived from an EMBL/GenBank/DDBJ whole genome shotgun (WGS) entry which is preliminary data.</text>
</comment>